<organism evidence="3 4">
    <name type="scientific">Nocardioides psychrotolerans</name>
    <dbReference type="NCBI Taxonomy" id="1005945"/>
    <lineage>
        <taxon>Bacteria</taxon>
        <taxon>Bacillati</taxon>
        <taxon>Actinomycetota</taxon>
        <taxon>Actinomycetes</taxon>
        <taxon>Propionibacteriales</taxon>
        <taxon>Nocardioidaceae</taxon>
        <taxon>Nocardioides</taxon>
    </lineage>
</organism>
<dbReference type="SUPFAM" id="SSF110395">
    <property type="entry name" value="CutC-like"/>
    <property type="match status" value="1"/>
</dbReference>
<protein>
    <recommendedName>
        <fullName evidence="2">Copper homeostasis protein cutC homolog</fullName>
    </recommendedName>
</protein>
<dbReference type="Gene3D" id="3.20.20.380">
    <property type="entry name" value="Copper homeostasis (CutC) domain"/>
    <property type="match status" value="1"/>
</dbReference>
<dbReference type="STRING" id="1005945.SAMN05216561_101289"/>
<dbReference type="AlphaFoldDB" id="A0A1I3BRE6"/>
<dbReference type="InterPro" id="IPR036822">
    <property type="entry name" value="CutC-like_dom_sf"/>
</dbReference>
<dbReference type="EMBL" id="FOQG01000001">
    <property type="protein sequence ID" value="SFH64867.1"/>
    <property type="molecule type" value="Genomic_DNA"/>
</dbReference>
<keyword evidence="4" id="KW-1185">Reference proteome</keyword>
<comment type="similarity">
    <text evidence="1">Belongs to the CutC family.</text>
</comment>
<accession>A0A1I3BRE6</accession>
<proteinExistence type="inferred from homology"/>
<dbReference type="OrthoDB" id="9815677at2"/>
<reference evidence="3 4" key="1">
    <citation type="submission" date="2016-10" db="EMBL/GenBank/DDBJ databases">
        <authorList>
            <person name="de Groot N.N."/>
        </authorList>
    </citation>
    <scope>NUCLEOTIDE SEQUENCE [LARGE SCALE GENOMIC DNA]</scope>
    <source>
        <strain evidence="3 4">CGMCC 1.11156</strain>
    </source>
</reference>
<evidence type="ECO:0000313" key="4">
    <source>
        <dbReference type="Proteomes" id="UP000198649"/>
    </source>
</evidence>
<dbReference type="InterPro" id="IPR005627">
    <property type="entry name" value="CutC-like"/>
</dbReference>
<dbReference type="GO" id="GO:0005507">
    <property type="term" value="F:copper ion binding"/>
    <property type="evidence" value="ECO:0007669"/>
    <property type="project" value="TreeGrafter"/>
</dbReference>
<evidence type="ECO:0000256" key="2">
    <source>
        <dbReference type="ARBA" id="ARBA00019014"/>
    </source>
</evidence>
<evidence type="ECO:0000256" key="1">
    <source>
        <dbReference type="ARBA" id="ARBA00007768"/>
    </source>
</evidence>
<sequence>MGRGLLEVAVLHSRDIAGCEQGGADRLSFAVKGAVEGAVEGDGDGRSPDLAAAAQVIRGTELPVRVMLRLNDSLTTTGGEFTRLVGLAEEYVSLGAEGVVFGFLDTDLEIDTETCVALARALPGVPWTFHRGFDQALEPRRAWRDVVRLPGLSAVCSGGSPQGLTHGYDDLLAVLDSDPDVARFLMPAGGLLPEHVPWLLRAGVRQFHVDVQVRPGATTRSYVDADFVRSWRLMLDDAADRTG</sequence>
<dbReference type="Proteomes" id="UP000198649">
    <property type="component" value="Unassembled WGS sequence"/>
</dbReference>
<dbReference type="RefSeq" id="WP_091109799.1">
    <property type="nucleotide sequence ID" value="NZ_BKAF01000001.1"/>
</dbReference>
<name>A0A1I3BRE6_9ACTN</name>
<dbReference type="PANTHER" id="PTHR12598:SF0">
    <property type="entry name" value="COPPER HOMEOSTASIS PROTEIN CUTC HOMOLOG"/>
    <property type="match status" value="1"/>
</dbReference>
<evidence type="ECO:0000313" key="3">
    <source>
        <dbReference type="EMBL" id="SFH64867.1"/>
    </source>
</evidence>
<dbReference type="PANTHER" id="PTHR12598">
    <property type="entry name" value="COPPER HOMEOSTASIS PROTEIN CUTC"/>
    <property type="match status" value="1"/>
</dbReference>
<dbReference type="Pfam" id="PF03932">
    <property type="entry name" value="CutC"/>
    <property type="match status" value="1"/>
</dbReference>
<gene>
    <name evidence="3" type="ORF">SAMN05216561_101289</name>
</gene>